<evidence type="ECO:0000313" key="2">
    <source>
        <dbReference type="EMBL" id="CAB1427643.1"/>
    </source>
</evidence>
<dbReference type="AlphaFoldDB" id="A0A9N7U9R8"/>
<dbReference type="Proteomes" id="UP001153269">
    <property type="component" value="Unassembled WGS sequence"/>
</dbReference>
<gene>
    <name evidence="2" type="ORF">PLEPLA_LOCUS15584</name>
</gene>
<accession>A0A9N7U9R8</accession>
<sequence>MDDTTAPRSEAQILPIAPWWKPGLLHVAEDRTIRTEQRVTDLDLIPGISPSRHLRDPRRAAVVLDRSHPLSPESIRSNMTSGSLAAALRSRPHSRSTNKESVSAVNQSTDGGTGRNFNANFKSREGTGGNWRELEGTGRNWRELDGTGWNWMELEGTGGSWKELEGTGGNWMELDGTGGNWMELDGTGGNWKELEGAGRNWRELEGAGGNWRELDGTGGNWRELVAQETKLLGFKL</sequence>
<reference evidence="2" key="1">
    <citation type="submission" date="2020-03" db="EMBL/GenBank/DDBJ databases">
        <authorList>
            <person name="Weist P."/>
        </authorList>
    </citation>
    <scope>NUCLEOTIDE SEQUENCE</scope>
</reference>
<evidence type="ECO:0000313" key="3">
    <source>
        <dbReference type="Proteomes" id="UP001153269"/>
    </source>
</evidence>
<protein>
    <submittedName>
        <fullName evidence="2">Uncharacterized protein</fullName>
    </submittedName>
</protein>
<name>A0A9N7U9R8_PLEPL</name>
<organism evidence="2 3">
    <name type="scientific">Pleuronectes platessa</name>
    <name type="common">European plaice</name>
    <dbReference type="NCBI Taxonomy" id="8262"/>
    <lineage>
        <taxon>Eukaryota</taxon>
        <taxon>Metazoa</taxon>
        <taxon>Chordata</taxon>
        <taxon>Craniata</taxon>
        <taxon>Vertebrata</taxon>
        <taxon>Euteleostomi</taxon>
        <taxon>Actinopterygii</taxon>
        <taxon>Neopterygii</taxon>
        <taxon>Teleostei</taxon>
        <taxon>Neoteleostei</taxon>
        <taxon>Acanthomorphata</taxon>
        <taxon>Carangaria</taxon>
        <taxon>Pleuronectiformes</taxon>
        <taxon>Pleuronectoidei</taxon>
        <taxon>Pleuronectidae</taxon>
        <taxon>Pleuronectes</taxon>
    </lineage>
</organism>
<comment type="caution">
    <text evidence="2">The sequence shown here is derived from an EMBL/GenBank/DDBJ whole genome shotgun (WGS) entry which is preliminary data.</text>
</comment>
<keyword evidence="3" id="KW-1185">Reference proteome</keyword>
<dbReference type="EMBL" id="CADEAL010000985">
    <property type="protein sequence ID" value="CAB1427643.1"/>
    <property type="molecule type" value="Genomic_DNA"/>
</dbReference>
<proteinExistence type="predicted"/>
<feature type="region of interest" description="Disordered" evidence="1">
    <location>
        <begin position="70"/>
        <end position="135"/>
    </location>
</feature>
<evidence type="ECO:0000256" key="1">
    <source>
        <dbReference type="SAM" id="MobiDB-lite"/>
    </source>
</evidence>
<feature type="compositionally biased region" description="Polar residues" evidence="1">
    <location>
        <begin position="74"/>
        <end position="83"/>
    </location>
</feature>
<feature type="compositionally biased region" description="Polar residues" evidence="1">
    <location>
        <begin position="99"/>
        <end position="121"/>
    </location>
</feature>